<name>A0A345ZQD7_9HYPH</name>
<keyword evidence="2" id="KW-0472">Membrane</keyword>
<feature type="region of interest" description="Disordered" evidence="1">
    <location>
        <begin position="120"/>
        <end position="139"/>
    </location>
</feature>
<dbReference type="KEGG" id="ptaw:DW352_00530"/>
<evidence type="ECO:0000313" key="5">
    <source>
        <dbReference type="Proteomes" id="UP000254889"/>
    </source>
</evidence>
<gene>
    <name evidence="4" type="ORF">DW352_00530</name>
</gene>
<dbReference type="EMBL" id="CP031417">
    <property type="protein sequence ID" value="AXK79134.1"/>
    <property type="molecule type" value="Genomic_DNA"/>
</dbReference>
<dbReference type="Pfam" id="PF02470">
    <property type="entry name" value="MlaD"/>
    <property type="match status" value="1"/>
</dbReference>
<keyword evidence="2" id="KW-1133">Transmembrane helix</keyword>
<evidence type="ECO:0000256" key="2">
    <source>
        <dbReference type="SAM" id="Phobius"/>
    </source>
</evidence>
<sequence length="287" mass="30420">METRANYVVIGLFTLAVIAGVFGFVYWFQNIGGTGERSLYRVAFEGSVSGLRTGGSVLFNGIRVGEVTGLQLNPQKPSQVLATIAVDRSVAIRPDTQIGMEFQGLTGIAALSLKGGDPSKPALVGSKDNPPLLTAPPNATSDVTQAARDVLTKVNEFITENQKAFKSAIDHLDTFSAALARNSDKIDHITSGLQALTGGPDGKGGDINEAARSIKKLADNLDQRTAEITVGINRLSAAGTKQIDQLSSNAQRTLSTINRAVDNLDRNPSRLIWGGGSSNLPEYNGRR</sequence>
<reference evidence="4 5" key="1">
    <citation type="submission" date="2018-07" db="EMBL/GenBank/DDBJ databases">
        <authorList>
            <person name="Quirk P.G."/>
            <person name="Krulwich T.A."/>
        </authorList>
    </citation>
    <scope>NUCLEOTIDE SEQUENCE [LARGE SCALE GENOMIC DNA]</scope>
    <source>
        <strain evidence="4 5">CC-BB4</strain>
    </source>
</reference>
<feature type="domain" description="Mce/MlaD" evidence="3">
    <location>
        <begin position="41"/>
        <end position="115"/>
    </location>
</feature>
<dbReference type="OrthoDB" id="9808689at2"/>
<protein>
    <submittedName>
        <fullName evidence="4">MCE family protein</fullName>
    </submittedName>
</protein>
<dbReference type="PANTHER" id="PTHR36698">
    <property type="entry name" value="BLL5892 PROTEIN"/>
    <property type="match status" value="1"/>
</dbReference>
<accession>A0A345ZQD7</accession>
<dbReference type="AlphaFoldDB" id="A0A345ZQD7"/>
<dbReference type="InterPro" id="IPR003399">
    <property type="entry name" value="Mce/MlaD"/>
</dbReference>
<proteinExistence type="predicted"/>
<feature type="transmembrane region" description="Helical" evidence="2">
    <location>
        <begin position="7"/>
        <end position="28"/>
    </location>
</feature>
<organism evidence="4 5">
    <name type="scientific">Pseudolabrys taiwanensis</name>
    <dbReference type="NCBI Taxonomy" id="331696"/>
    <lineage>
        <taxon>Bacteria</taxon>
        <taxon>Pseudomonadati</taxon>
        <taxon>Pseudomonadota</taxon>
        <taxon>Alphaproteobacteria</taxon>
        <taxon>Hyphomicrobiales</taxon>
        <taxon>Xanthobacteraceae</taxon>
        <taxon>Pseudolabrys</taxon>
    </lineage>
</organism>
<dbReference type="SUPFAM" id="SSF58100">
    <property type="entry name" value="Bacterial hemolysins"/>
    <property type="match status" value="1"/>
</dbReference>
<evidence type="ECO:0000259" key="3">
    <source>
        <dbReference type="Pfam" id="PF02470"/>
    </source>
</evidence>
<keyword evidence="2" id="KW-0812">Transmembrane</keyword>
<dbReference type="Gene3D" id="1.10.287.950">
    <property type="entry name" value="Methyl-accepting chemotaxis protein"/>
    <property type="match status" value="1"/>
</dbReference>
<dbReference type="Proteomes" id="UP000254889">
    <property type="component" value="Chromosome"/>
</dbReference>
<keyword evidence="5" id="KW-1185">Reference proteome</keyword>
<dbReference type="RefSeq" id="WP_115687524.1">
    <property type="nucleotide sequence ID" value="NZ_CP031417.1"/>
</dbReference>
<evidence type="ECO:0000256" key="1">
    <source>
        <dbReference type="SAM" id="MobiDB-lite"/>
    </source>
</evidence>
<dbReference type="PANTHER" id="PTHR36698:SF2">
    <property type="entry name" value="MCE_MLAD DOMAIN-CONTAINING PROTEIN"/>
    <property type="match status" value="1"/>
</dbReference>
<evidence type="ECO:0000313" key="4">
    <source>
        <dbReference type="EMBL" id="AXK79134.1"/>
    </source>
</evidence>